<dbReference type="STRING" id="1460663.A0A177CV54"/>
<dbReference type="PANTHER" id="PTHR18640:SF5">
    <property type="entry name" value="SODIUM_BILE ACID COTRANSPORTER 7"/>
    <property type="match status" value="1"/>
</dbReference>
<protein>
    <submittedName>
        <fullName evidence="2">Sodium bile acid symporter family protein</fullName>
    </submittedName>
</protein>
<reference evidence="2 3" key="1">
    <citation type="submission" date="2016-05" db="EMBL/GenBank/DDBJ databases">
        <title>Comparative analysis of secretome profiles of manganese(II)-oxidizing ascomycete fungi.</title>
        <authorList>
            <consortium name="DOE Joint Genome Institute"/>
            <person name="Zeiner C.A."/>
            <person name="Purvine S.O."/>
            <person name="Zink E.M."/>
            <person name="Wu S."/>
            <person name="Pasa-Tolic L."/>
            <person name="Chaput D.L."/>
            <person name="Haridas S."/>
            <person name="Grigoriev I.V."/>
            <person name="Santelli C.M."/>
            <person name="Hansel C.M."/>
        </authorList>
    </citation>
    <scope>NUCLEOTIDE SEQUENCE [LARGE SCALE GENOMIC DNA]</scope>
    <source>
        <strain evidence="2 3">AP3s5-JAC2a</strain>
    </source>
</reference>
<dbReference type="EMBL" id="KV441549">
    <property type="protein sequence ID" value="OAG10750.1"/>
    <property type="molecule type" value="Genomic_DNA"/>
</dbReference>
<keyword evidence="1" id="KW-0812">Transmembrane</keyword>
<keyword evidence="1" id="KW-1133">Transmembrane helix</keyword>
<feature type="transmembrane region" description="Helical" evidence="1">
    <location>
        <begin position="72"/>
        <end position="95"/>
    </location>
</feature>
<dbReference type="InterPro" id="IPR016833">
    <property type="entry name" value="Put_Na-Bile_cotransptr"/>
</dbReference>
<evidence type="ECO:0000313" key="2">
    <source>
        <dbReference type="EMBL" id="OAG10750.1"/>
    </source>
</evidence>
<feature type="transmembrane region" description="Helical" evidence="1">
    <location>
        <begin position="284"/>
        <end position="306"/>
    </location>
</feature>
<dbReference type="RefSeq" id="XP_018041115.1">
    <property type="nucleotide sequence ID" value="XM_018173638.1"/>
</dbReference>
<organism evidence="2 3">
    <name type="scientific">Paraphaeosphaeria sporulosa</name>
    <dbReference type="NCBI Taxonomy" id="1460663"/>
    <lineage>
        <taxon>Eukaryota</taxon>
        <taxon>Fungi</taxon>
        <taxon>Dikarya</taxon>
        <taxon>Ascomycota</taxon>
        <taxon>Pezizomycotina</taxon>
        <taxon>Dothideomycetes</taxon>
        <taxon>Pleosporomycetidae</taxon>
        <taxon>Pleosporales</taxon>
        <taxon>Massarineae</taxon>
        <taxon>Didymosphaeriaceae</taxon>
        <taxon>Paraphaeosphaeria</taxon>
    </lineage>
</organism>
<sequence>LLWLAKDQWFLIAMGLIILIASQVQVPSSQQPIKRTIITYLSVSVIFFINGCTLSTRVLLDNYKKWKIHFFVQLQCYLVTSAATFAIVSLCATNPSFMDPWLLIGFLFLGSAPTTMSSNVVMTRQAHGNTALTVVQSVIGNFLCPFLTPVLLQMYLACGAWYTRVLAGSGGGDSAYAEIYRRVFKQLGLSLFLPMALGQAVQYLFPAATKKVFVDWKLIKLSSVALLTLVWQTFDQAFRSDAFASVRPSNIVFVVFINVALYGVWLGICFVAATIWLDRRDVIACCYCCPSKALSMVVPLSAVMYIDVSPVEQSKLQIPAIIFQALQVAIGGVLTVVFRRWIRPFEQDGEEEE</sequence>
<dbReference type="InterPro" id="IPR038770">
    <property type="entry name" value="Na+/solute_symporter_sf"/>
</dbReference>
<dbReference type="GeneID" id="28757124"/>
<keyword evidence="1" id="KW-0472">Membrane</keyword>
<feature type="transmembrane region" description="Helical" evidence="1">
    <location>
        <begin position="142"/>
        <end position="163"/>
    </location>
</feature>
<dbReference type="InParanoid" id="A0A177CV54"/>
<evidence type="ECO:0000313" key="3">
    <source>
        <dbReference type="Proteomes" id="UP000077069"/>
    </source>
</evidence>
<evidence type="ECO:0000256" key="1">
    <source>
        <dbReference type="SAM" id="Phobius"/>
    </source>
</evidence>
<feature type="transmembrane region" description="Helical" evidence="1">
    <location>
        <begin position="38"/>
        <end position="60"/>
    </location>
</feature>
<feature type="transmembrane region" description="Helical" evidence="1">
    <location>
        <begin position="101"/>
        <end position="121"/>
    </location>
</feature>
<feature type="transmembrane region" description="Helical" evidence="1">
    <location>
        <begin position="183"/>
        <end position="205"/>
    </location>
</feature>
<dbReference type="GO" id="GO:0005886">
    <property type="term" value="C:plasma membrane"/>
    <property type="evidence" value="ECO:0007669"/>
    <property type="project" value="TreeGrafter"/>
</dbReference>
<name>A0A177CV54_9PLEO</name>
<feature type="transmembrane region" description="Helical" evidence="1">
    <location>
        <begin position="251"/>
        <end position="277"/>
    </location>
</feature>
<dbReference type="Gene3D" id="1.20.1530.20">
    <property type="match status" value="1"/>
</dbReference>
<feature type="non-terminal residue" evidence="2">
    <location>
        <position position="353"/>
    </location>
</feature>
<feature type="transmembrane region" description="Helical" evidence="1">
    <location>
        <begin position="212"/>
        <end position="231"/>
    </location>
</feature>
<keyword evidence="3" id="KW-1185">Reference proteome</keyword>
<feature type="transmembrane region" description="Helical" evidence="1">
    <location>
        <begin position="318"/>
        <end position="338"/>
    </location>
</feature>
<feature type="non-terminal residue" evidence="2">
    <location>
        <position position="1"/>
    </location>
</feature>
<feature type="transmembrane region" description="Helical" evidence="1">
    <location>
        <begin position="9"/>
        <end position="26"/>
    </location>
</feature>
<dbReference type="Pfam" id="PF13593">
    <property type="entry name" value="SBF_like"/>
    <property type="match status" value="1"/>
</dbReference>
<gene>
    <name evidence="2" type="ORF">CC84DRAFT_1066698</name>
</gene>
<dbReference type="AlphaFoldDB" id="A0A177CV54"/>
<dbReference type="OrthoDB" id="188035at2759"/>
<dbReference type="FunCoup" id="A0A177CV54">
    <property type="interactions" value="395"/>
</dbReference>
<dbReference type="PANTHER" id="PTHR18640">
    <property type="entry name" value="SOLUTE CARRIER FAMILY 10 MEMBER 7"/>
    <property type="match status" value="1"/>
</dbReference>
<dbReference type="Proteomes" id="UP000077069">
    <property type="component" value="Unassembled WGS sequence"/>
</dbReference>
<accession>A0A177CV54</accession>
<proteinExistence type="predicted"/>